<dbReference type="InterPro" id="IPR001057">
    <property type="entry name" value="Glu/AcGlu_kinase"/>
</dbReference>
<evidence type="ECO:0000313" key="11">
    <source>
        <dbReference type="Proteomes" id="UP000234639"/>
    </source>
</evidence>
<comment type="similarity">
    <text evidence="9">Belongs to the acetylglutamate kinase family. ArgB subfamily.</text>
</comment>
<feature type="binding site" evidence="9">
    <location>
        <position position="184"/>
    </location>
    <ligand>
        <name>substrate</name>
    </ligand>
</feature>
<dbReference type="PIRSF" id="PIRSF000728">
    <property type="entry name" value="NAGK"/>
    <property type="match status" value="1"/>
</dbReference>
<dbReference type="InterPro" id="IPR036393">
    <property type="entry name" value="AceGlu_kinase-like_sf"/>
</dbReference>
<evidence type="ECO:0000256" key="9">
    <source>
        <dbReference type="HAMAP-Rule" id="MF_00082"/>
    </source>
</evidence>
<feature type="site" description="Transition state stabilizer" evidence="9">
    <location>
        <position position="34"/>
    </location>
</feature>
<comment type="pathway">
    <text evidence="1 9">Amino-acid biosynthesis; L-arginine biosynthesis; N(2)-acetyl-L-ornithine from L-glutamate: step 2/4.</text>
</comment>
<name>A0A2I1NBN9_9BACT</name>
<evidence type="ECO:0000256" key="3">
    <source>
        <dbReference type="ARBA" id="ARBA00022605"/>
    </source>
</evidence>
<dbReference type="NCBIfam" id="TIGR00761">
    <property type="entry name" value="argB"/>
    <property type="match status" value="1"/>
</dbReference>
<evidence type="ECO:0000256" key="2">
    <source>
        <dbReference type="ARBA" id="ARBA00022571"/>
    </source>
</evidence>
<accession>A0A2I1NBN9</accession>
<evidence type="ECO:0000256" key="6">
    <source>
        <dbReference type="ARBA" id="ARBA00022777"/>
    </source>
</evidence>
<dbReference type="FunFam" id="3.40.1160.10:FF:000004">
    <property type="entry name" value="Acetylglutamate kinase"/>
    <property type="match status" value="1"/>
</dbReference>
<comment type="subcellular location">
    <subcellularLocation>
        <location evidence="9">Cytoplasm</location>
    </subcellularLocation>
</comment>
<evidence type="ECO:0000256" key="1">
    <source>
        <dbReference type="ARBA" id="ARBA00004828"/>
    </source>
</evidence>
<feature type="site" description="Transition state stabilizer" evidence="9">
    <location>
        <position position="244"/>
    </location>
</feature>
<reference evidence="10 11" key="1">
    <citation type="submission" date="2017-12" db="EMBL/GenBank/DDBJ databases">
        <title>Phylogenetic diversity of female urinary microbiome.</title>
        <authorList>
            <person name="Thomas-White K."/>
            <person name="Wolfe A.J."/>
        </authorList>
    </citation>
    <scope>NUCLEOTIDE SEQUENCE [LARGE SCALE GENOMIC DNA]</scope>
    <source>
        <strain evidence="10 11">UMB0112</strain>
    </source>
</reference>
<dbReference type="GO" id="GO:0005737">
    <property type="term" value="C:cytoplasm"/>
    <property type="evidence" value="ECO:0007669"/>
    <property type="project" value="UniProtKB-SubCell"/>
</dbReference>
<dbReference type="PANTHER" id="PTHR23342:SF0">
    <property type="entry name" value="N-ACETYLGLUTAMATE SYNTHASE, MITOCHONDRIAL"/>
    <property type="match status" value="1"/>
</dbReference>
<evidence type="ECO:0000256" key="8">
    <source>
        <dbReference type="ARBA" id="ARBA00048141"/>
    </source>
</evidence>
<dbReference type="CDD" id="cd04250">
    <property type="entry name" value="AAK_NAGK-C"/>
    <property type="match status" value="1"/>
</dbReference>
<dbReference type="SUPFAM" id="SSF53633">
    <property type="entry name" value="Carbamate kinase-like"/>
    <property type="match status" value="1"/>
</dbReference>
<dbReference type="Gene3D" id="3.40.1160.10">
    <property type="entry name" value="Acetylglutamate kinase-like"/>
    <property type="match status" value="1"/>
</dbReference>
<protein>
    <recommendedName>
        <fullName evidence="9">Acetylglutamate kinase</fullName>
        <ecNumber evidence="9">2.7.2.8</ecNumber>
    </recommendedName>
    <alternativeName>
        <fullName evidence="9">N-acetyl-L-glutamate 5-phosphotransferase</fullName>
    </alternativeName>
    <alternativeName>
        <fullName evidence="9">NAG kinase</fullName>
        <shortName evidence="9">NAGK</shortName>
    </alternativeName>
</protein>
<keyword evidence="2 9" id="KW-0055">Arginine biosynthesis</keyword>
<comment type="catalytic activity">
    <reaction evidence="8 9">
        <text>N-acetyl-L-glutamate + ATP = N-acetyl-L-glutamyl 5-phosphate + ADP</text>
        <dbReference type="Rhea" id="RHEA:14629"/>
        <dbReference type="ChEBI" id="CHEBI:30616"/>
        <dbReference type="ChEBI" id="CHEBI:44337"/>
        <dbReference type="ChEBI" id="CHEBI:57936"/>
        <dbReference type="ChEBI" id="CHEBI:456216"/>
        <dbReference type="EC" id="2.7.2.8"/>
    </reaction>
</comment>
<gene>
    <name evidence="9 10" type="primary">argB</name>
    <name evidence="10" type="ORF">CYJ41_02450</name>
</gene>
<dbReference type="UniPathway" id="UPA00068">
    <property type="reaction ID" value="UER00107"/>
</dbReference>
<evidence type="ECO:0000256" key="7">
    <source>
        <dbReference type="ARBA" id="ARBA00022840"/>
    </source>
</evidence>
<dbReference type="InterPro" id="IPR037528">
    <property type="entry name" value="ArgB"/>
</dbReference>
<feature type="binding site" evidence="9">
    <location>
        <begin position="69"/>
        <end position="70"/>
    </location>
    <ligand>
        <name>substrate</name>
    </ligand>
</feature>
<dbReference type="PANTHER" id="PTHR23342">
    <property type="entry name" value="N-ACETYLGLUTAMATE SYNTHASE"/>
    <property type="match status" value="1"/>
</dbReference>
<evidence type="ECO:0000256" key="4">
    <source>
        <dbReference type="ARBA" id="ARBA00022679"/>
    </source>
</evidence>
<proteinExistence type="inferred from homology"/>
<dbReference type="AlphaFoldDB" id="A0A2I1NBN9"/>
<keyword evidence="5 9" id="KW-0547">Nucleotide-binding</keyword>
<dbReference type="HAMAP" id="MF_00082">
    <property type="entry name" value="ArgB"/>
    <property type="match status" value="1"/>
</dbReference>
<dbReference type="Proteomes" id="UP000234639">
    <property type="component" value="Unassembled WGS sequence"/>
</dbReference>
<dbReference type="GO" id="GO:0042450">
    <property type="term" value="P:L-arginine biosynthetic process via ornithine"/>
    <property type="evidence" value="ECO:0007669"/>
    <property type="project" value="UniProtKB-UniRule"/>
</dbReference>
<dbReference type="Pfam" id="PF00696">
    <property type="entry name" value="AA_kinase"/>
    <property type="match status" value="1"/>
</dbReference>
<dbReference type="PRINTS" id="PR00474">
    <property type="entry name" value="GLU5KINASE"/>
</dbReference>
<keyword evidence="3 9" id="KW-0028">Amino-acid biosynthesis</keyword>
<feature type="binding site" evidence="9">
    <location>
        <position position="91"/>
    </location>
    <ligand>
        <name>substrate</name>
    </ligand>
</feature>
<keyword evidence="9" id="KW-0963">Cytoplasm</keyword>
<dbReference type="EC" id="2.7.2.8" evidence="9"/>
<evidence type="ECO:0000256" key="5">
    <source>
        <dbReference type="ARBA" id="ARBA00022741"/>
    </source>
</evidence>
<organism evidence="10 11">
    <name type="scientific">Campylobacter ureolyticus</name>
    <dbReference type="NCBI Taxonomy" id="827"/>
    <lineage>
        <taxon>Bacteria</taxon>
        <taxon>Pseudomonadati</taxon>
        <taxon>Campylobacterota</taxon>
        <taxon>Epsilonproteobacteria</taxon>
        <taxon>Campylobacterales</taxon>
        <taxon>Campylobacteraceae</taxon>
        <taxon>Campylobacter</taxon>
    </lineage>
</organism>
<comment type="caution">
    <text evidence="10">The sequence shown here is derived from an EMBL/GenBank/DDBJ whole genome shotgun (WGS) entry which is preliminary data.</text>
</comment>
<dbReference type="EMBL" id="PKHU01000002">
    <property type="protein sequence ID" value="PKZ29770.1"/>
    <property type="molecule type" value="Genomic_DNA"/>
</dbReference>
<keyword evidence="4 9" id="KW-0808">Transferase</keyword>
<keyword evidence="6 9" id="KW-0418">Kinase</keyword>
<evidence type="ECO:0000313" key="10">
    <source>
        <dbReference type="EMBL" id="PKZ29770.1"/>
    </source>
</evidence>
<dbReference type="InterPro" id="IPR041727">
    <property type="entry name" value="NAGK-C"/>
</dbReference>
<comment type="function">
    <text evidence="9">Catalyzes the ATP-dependent phosphorylation of N-acetyl-L-glutamate.</text>
</comment>
<dbReference type="GO" id="GO:0005524">
    <property type="term" value="F:ATP binding"/>
    <property type="evidence" value="ECO:0007669"/>
    <property type="project" value="UniProtKB-UniRule"/>
</dbReference>
<dbReference type="GO" id="GO:0003991">
    <property type="term" value="F:acetylglutamate kinase activity"/>
    <property type="evidence" value="ECO:0007669"/>
    <property type="project" value="UniProtKB-UniRule"/>
</dbReference>
<dbReference type="InterPro" id="IPR001048">
    <property type="entry name" value="Asp/Glu/Uridylate_kinase"/>
</dbReference>
<sequence>MQKKLKMAKSRTAEIILSALPYIRKFKDKIFVVKYGGSAQIDEELKNDFAKDIVLMSMVGIRVIVVHGGGKRINHYLDRLGIKSEFKDGLRITTKESIDVVEMVLSGLINKEITALLNENGAKAIGLSGKDSHLLSSKPLKNGAYGFVGEINSVNKNMLDYILDGGYIPVIAPISVGENSQSYNVNADLCASSIAKCIKADKVIFLTDTKGVLDKNGELISTLNSDEIQNLKNDGTISGGMIPKIDACLECVKNGVNGAHIIDGRISHSILLEIFTDTGIGTLVK</sequence>
<keyword evidence="7 9" id="KW-0067">ATP-binding</keyword>
<dbReference type="InterPro" id="IPR004662">
    <property type="entry name" value="AcgluKinase_fam"/>
</dbReference>